<evidence type="ECO:0000313" key="1">
    <source>
        <dbReference type="EMBL" id="KAJ2995796.1"/>
    </source>
</evidence>
<accession>A0ACC1PN81</accession>
<organism evidence="1 2">
    <name type="scientific">Xylaria curta</name>
    <dbReference type="NCBI Taxonomy" id="42375"/>
    <lineage>
        <taxon>Eukaryota</taxon>
        <taxon>Fungi</taxon>
        <taxon>Dikarya</taxon>
        <taxon>Ascomycota</taxon>
        <taxon>Pezizomycotina</taxon>
        <taxon>Sordariomycetes</taxon>
        <taxon>Xylariomycetidae</taxon>
        <taxon>Xylariales</taxon>
        <taxon>Xylariaceae</taxon>
        <taxon>Xylaria</taxon>
    </lineage>
</organism>
<sequence>MPFPYGMSLHVTVYIAPDNVDPFFAAFKPVYDKVIKEPECMFFEVYEDSETQGVIHWVEDWMMSPESFIEHQITKDYYKDYLAKTEPMFIKPREAKFWQRCSRAYFYTAPK</sequence>
<comment type="caution">
    <text evidence="1">The sequence shown here is derived from an EMBL/GenBank/DDBJ whole genome shotgun (WGS) entry which is preliminary data.</text>
</comment>
<dbReference type="EMBL" id="JAPDGR010000120">
    <property type="protein sequence ID" value="KAJ2995796.1"/>
    <property type="molecule type" value="Genomic_DNA"/>
</dbReference>
<name>A0ACC1PN81_9PEZI</name>
<keyword evidence="2" id="KW-1185">Reference proteome</keyword>
<proteinExistence type="predicted"/>
<protein>
    <submittedName>
        <fullName evidence="1">Uncharacterized protein</fullName>
    </submittedName>
</protein>
<dbReference type="Proteomes" id="UP001143856">
    <property type="component" value="Unassembled WGS sequence"/>
</dbReference>
<evidence type="ECO:0000313" key="2">
    <source>
        <dbReference type="Proteomes" id="UP001143856"/>
    </source>
</evidence>
<gene>
    <name evidence="1" type="ORF">NUW58_g1173</name>
</gene>
<reference evidence="1" key="1">
    <citation type="submission" date="2022-10" db="EMBL/GenBank/DDBJ databases">
        <title>Genome Sequence of Xylaria curta.</title>
        <authorList>
            <person name="Buettner E."/>
        </authorList>
    </citation>
    <scope>NUCLEOTIDE SEQUENCE</scope>
    <source>
        <strain evidence="1">Babe10</strain>
    </source>
</reference>